<dbReference type="Proteomes" id="UP000297608">
    <property type="component" value="Unassembled WGS sequence"/>
</dbReference>
<keyword evidence="1" id="KW-0812">Transmembrane</keyword>
<dbReference type="RefSeq" id="WP_134535517.1">
    <property type="nucleotide sequence ID" value="NZ_SOFG01000019.1"/>
</dbReference>
<evidence type="ECO:0000256" key="1">
    <source>
        <dbReference type="SAM" id="Phobius"/>
    </source>
</evidence>
<organism evidence="2 3">
    <name type="scientific">Cryobacterium algoricola</name>
    <dbReference type="NCBI Taxonomy" id="1259183"/>
    <lineage>
        <taxon>Bacteria</taxon>
        <taxon>Bacillati</taxon>
        <taxon>Actinomycetota</taxon>
        <taxon>Actinomycetes</taxon>
        <taxon>Micrococcales</taxon>
        <taxon>Microbacteriaceae</taxon>
        <taxon>Cryobacterium</taxon>
    </lineage>
</organism>
<comment type="caution">
    <text evidence="2">The sequence shown here is derived from an EMBL/GenBank/DDBJ whole genome shotgun (WGS) entry which is preliminary data.</text>
</comment>
<protein>
    <recommendedName>
        <fullName evidence="4">Metalloprotease</fullName>
    </recommendedName>
</protein>
<name>A0ABY2I9C8_9MICO</name>
<sequence length="370" mass="39531">MTLFESDAGWAPRPVRRPPRWRLRGTVFGIVLGTVAGVTLAATYLPSSPLAGIAPYSLPADLAQIADRIGFSDEGRDIFLATRPQLLDSGDFRKACDGTPDGTVHGDFATVGCFYGLGEHFGRIAVFRPSDARLADQIAVTAAHEFLHAAYARLTSGEQARLDALLDARWSTIAADDSIQASVDSSVGSAAENRSTEEFAYFGTEIADAVDPALEAYYAPYFRDRGALVAIHDADRALWDGLQADYSAKADALTAREQANADASAQLQADRAQLAADRAWYNGQADEYNALSPEVRARTYVVGSDGTAGREPYGSYLAGRLAEFATTEVDQARRQGELDAAEAAAPVERAEVERLYADIEALTAAAVPAA</sequence>
<feature type="transmembrane region" description="Helical" evidence="1">
    <location>
        <begin position="21"/>
        <end position="45"/>
    </location>
</feature>
<dbReference type="EMBL" id="SOFG01000019">
    <property type="protein sequence ID" value="TFB84775.1"/>
    <property type="molecule type" value="Genomic_DNA"/>
</dbReference>
<keyword evidence="1" id="KW-1133">Transmembrane helix</keyword>
<accession>A0ABY2I9C8</accession>
<gene>
    <name evidence="2" type="ORF">E3O44_14625</name>
</gene>
<reference evidence="2 3" key="1">
    <citation type="submission" date="2019-03" db="EMBL/GenBank/DDBJ databases">
        <title>Genomics of glacier-inhabiting Cryobacterium strains.</title>
        <authorList>
            <person name="Liu Q."/>
            <person name="Xin Y.-H."/>
        </authorList>
    </citation>
    <scope>NUCLEOTIDE SEQUENCE [LARGE SCALE GENOMIC DNA]</scope>
    <source>
        <strain evidence="2 3">MDB2-B</strain>
    </source>
</reference>
<proteinExistence type="predicted"/>
<evidence type="ECO:0008006" key="4">
    <source>
        <dbReference type="Google" id="ProtNLM"/>
    </source>
</evidence>
<evidence type="ECO:0000313" key="3">
    <source>
        <dbReference type="Proteomes" id="UP000297608"/>
    </source>
</evidence>
<keyword evidence="1" id="KW-0472">Membrane</keyword>
<keyword evidence="3" id="KW-1185">Reference proteome</keyword>
<evidence type="ECO:0000313" key="2">
    <source>
        <dbReference type="EMBL" id="TFB84775.1"/>
    </source>
</evidence>